<evidence type="ECO:0000259" key="9">
    <source>
        <dbReference type="Pfam" id="PF04290"/>
    </source>
</evidence>
<keyword evidence="5 8" id="KW-0812">Transmembrane</keyword>
<evidence type="ECO:0000256" key="6">
    <source>
        <dbReference type="ARBA" id="ARBA00022989"/>
    </source>
</evidence>
<dbReference type="InterPro" id="IPR007387">
    <property type="entry name" value="TRAP_DctQ"/>
</dbReference>
<feature type="domain" description="Tripartite ATP-independent periplasmic transporters DctQ component" evidence="9">
    <location>
        <begin position="261"/>
        <end position="390"/>
    </location>
</feature>
<dbReference type="Pfam" id="PF05154">
    <property type="entry name" value="TM2"/>
    <property type="match status" value="1"/>
</dbReference>
<evidence type="ECO:0000313" key="11">
    <source>
        <dbReference type="EMBL" id="VAV95416.1"/>
    </source>
</evidence>
<dbReference type="AlphaFoldDB" id="A0A3B0S3I7"/>
<comment type="subcellular location">
    <subcellularLocation>
        <location evidence="1">Cell inner membrane</location>
        <topology evidence="1">Multi-pass membrane protein</topology>
    </subcellularLocation>
</comment>
<evidence type="ECO:0000256" key="5">
    <source>
        <dbReference type="ARBA" id="ARBA00022692"/>
    </source>
</evidence>
<reference evidence="11" key="1">
    <citation type="submission" date="2018-06" db="EMBL/GenBank/DDBJ databases">
        <authorList>
            <person name="Zhirakovskaya E."/>
        </authorList>
    </citation>
    <scope>NUCLEOTIDE SEQUENCE</scope>
</reference>
<feature type="transmembrane region" description="Helical" evidence="8">
    <location>
        <begin position="244"/>
        <end position="264"/>
    </location>
</feature>
<accession>A0A3B0S3I7</accession>
<feature type="transmembrane region" description="Helical" evidence="8">
    <location>
        <begin position="284"/>
        <end position="301"/>
    </location>
</feature>
<feature type="transmembrane region" description="Helical" evidence="8">
    <location>
        <begin position="183"/>
        <end position="204"/>
    </location>
</feature>
<dbReference type="Pfam" id="PF04290">
    <property type="entry name" value="DctQ"/>
    <property type="match status" value="1"/>
</dbReference>
<feature type="domain" description="TM2" evidence="10">
    <location>
        <begin position="37"/>
        <end position="75"/>
    </location>
</feature>
<feature type="transmembrane region" description="Helical" evidence="8">
    <location>
        <begin position="322"/>
        <end position="345"/>
    </location>
</feature>
<evidence type="ECO:0000256" key="3">
    <source>
        <dbReference type="ARBA" id="ARBA00022475"/>
    </source>
</evidence>
<protein>
    <submittedName>
        <fullName evidence="11">TRAP-type C4-dicarboxylate transport system, small permease component</fullName>
    </submittedName>
</protein>
<gene>
    <name evidence="11" type="ORF">MNBD_ALPHA08-1440</name>
</gene>
<feature type="transmembrane region" description="Helical" evidence="8">
    <location>
        <begin position="40"/>
        <end position="60"/>
    </location>
</feature>
<evidence type="ECO:0000256" key="1">
    <source>
        <dbReference type="ARBA" id="ARBA00004429"/>
    </source>
</evidence>
<evidence type="ECO:0000256" key="7">
    <source>
        <dbReference type="ARBA" id="ARBA00023136"/>
    </source>
</evidence>
<dbReference type="PANTHER" id="PTHR35011:SF4">
    <property type="entry name" value="SLL1102 PROTEIN"/>
    <property type="match status" value="1"/>
</dbReference>
<evidence type="ECO:0000256" key="8">
    <source>
        <dbReference type="SAM" id="Phobius"/>
    </source>
</evidence>
<feature type="transmembrane region" description="Helical" evidence="8">
    <location>
        <begin position="12"/>
        <end position="28"/>
    </location>
</feature>
<dbReference type="PANTHER" id="PTHR35011">
    <property type="entry name" value="2,3-DIKETO-L-GULONATE TRAP TRANSPORTER SMALL PERMEASE PROTEIN YIAM"/>
    <property type="match status" value="1"/>
</dbReference>
<keyword evidence="3" id="KW-1003">Cell membrane</keyword>
<keyword evidence="7 8" id="KW-0472">Membrane</keyword>
<dbReference type="GO" id="GO:0005886">
    <property type="term" value="C:plasma membrane"/>
    <property type="evidence" value="ECO:0007669"/>
    <property type="project" value="UniProtKB-SubCell"/>
</dbReference>
<evidence type="ECO:0000256" key="4">
    <source>
        <dbReference type="ARBA" id="ARBA00022519"/>
    </source>
</evidence>
<name>A0A3B0S3I7_9ZZZZ</name>
<dbReference type="InterPro" id="IPR007829">
    <property type="entry name" value="TM2"/>
</dbReference>
<dbReference type="InterPro" id="IPR055348">
    <property type="entry name" value="DctQ"/>
</dbReference>
<evidence type="ECO:0000256" key="2">
    <source>
        <dbReference type="ARBA" id="ARBA00022448"/>
    </source>
</evidence>
<sequence length="404" mass="45817">MPSVEFVLPHWLYWAGLIVFPLIAMYLSRQVQPEPGSRSVGIAYFIWIVGGFFGFHRLYLKNKWGILYWPLFAIILFSSSMEREARVVYSDAVGAVTAIETSTKRFQRRITKATGAIDKAQTRMSALASDDERGRKRQQRAIDKATKTKTTSEAKLVDMASERKTLEPKIIEATENRNYWSNAAFYAFIAIVAFMLLDLFLIPAMTRKALAYLKDHPDEEVVREILTDDEERVGTGVAGMIDRVSLFTGEFVALWSVIAVFVYYYEVIVRYVFNSPTNWAHEGMFLMFGMQYLVAGAYAMLTESHVRVDIFYANYSPRGKAFVDLLTSVFFFIFAGTLLATGWIFAADSVRQGEVSFTEWAIQYWPVKIVIVLGAVLLILQGISKLMKDISLVIAPKKEMTNGS</sequence>
<feature type="transmembrane region" description="Helical" evidence="8">
    <location>
        <begin position="365"/>
        <end position="383"/>
    </location>
</feature>
<evidence type="ECO:0000259" key="10">
    <source>
        <dbReference type="Pfam" id="PF05154"/>
    </source>
</evidence>
<keyword evidence="2" id="KW-0813">Transport</keyword>
<organism evidence="11">
    <name type="scientific">hydrothermal vent metagenome</name>
    <dbReference type="NCBI Taxonomy" id="652676"/>
    <lineage>
        <taxon>unclassified sequences</taxon>
        <taxon>metagenomes</taxon>
        <taxon>ecological metagenomes</taxon>
    </lineage>
</organism>
<proteinExistence type="predicted"/>
<keyword evidence="6 8" id="KW-1133">Transmembrane helix</keyword>
<keyword evidence="4" id="KW-0997">Cell inner membrane</keyword>
<dbReference type="EMBL" id="UOEC01000128">
    <property type="protein sequence ID" value="VAV95416.1"/>
    <property type="molecule type" value="Genomic_DNA"/>
</dbReference>